<gene>
    <name evidence="2" type="ORF">AJ79_08933</name>
</gene>
<dbReference type="InterPro" id="IPR000086">
    <property type="entry name" value="NUDIX_hydrolase_dom"/>
</dbReference>
<keyword evidence="3" id="KW-1185">Reference proteome</keyword>
<proteinExistence type="predicted"/>
<reference evidence="2 3" key="1">
    <citation type="submission" date="2017-10" db="EMBL/GenBank/DDBJ databases">
        <title>Comparative genomics in systemic dimorphic fungi from Ajellomycetaceae.</title>
        <authorList>
            <person name="Munoz J.F."/>
            <person name="Mcewen J.G."/>
            <person name="Clay O.K."/>
            <person name="Cuomo C.A."/>
        </authorList>
    </citation>
    <scope>NUCLEOTIDE SEQUENCE [LARGE SCALE GENOMIC DNA]</scope>
    <source>
        <strain evidence="2 3">UAMH5409</strain>
    </source>
</reference>
<dbReference type="AlphaFoldDB" id="A0A2B7WNK4"/>
<dbReference type="Proteomes" id="UP000223968">
    <property type="component" value="Unassembled WGS sequence"/>
</dbReference>
<feature type="domain" description="Nudix hydrolase" evidence="1">
    <location>
        <begin position="10"/>
        <end position="161"/>
    </location>
</feature>
<comment type="caution">
    <text evidence="2">The sequence shown here is derived from an EMBL/GenBank/DDBJ whole genome shotgun (WGS) entry which is preliminary data.</text>
</comment>
<dbReference type="PROSITE" id="PS51462">
    <property type="entry name" value="NUDIX"/>
    <property type="match status" value="1"/>
</dbReference>
<dbReference type="EMBL" id="PDNB01000229">
    <property type="protein sequence ID" value="PGG98224.1"/>
    <property type="molecule type" value="Genomic_DNA"/>
</dbReference>
<name>A0A2B7WNK4_9EURO</name>
<evidence type="ECO:0000313" key="3">
    <source>
        <dbReference type="Proteomes" id="UP000223968"/>
    </source>
</evidence>
<dbReference type="Pfam" id="PF00293">
    <property type="entry name" value="NUDIX"/>
    <property type="match status" value="1"/>
</dbReference>
<dbReference type="Gene3D" id="3.90.79.10">
    <property type="entry name" value="Nucleoside Triphosphate Pyrophosphohydrolase"/>
    <property type="match status" value="1"/>
</dbReference>
<evidence type="ECO:0000259" key="1">
    <source>
        <dbReference type="PROSITE" id="PS51462"/>
    </source>
</evidence>
<dbReference type="STRING" id="1447875.A0A2B7WNK4"/>
<dbReference type="InterPro" id="IPR015797">
    <property type="entry name" value="NUDIX_hydrolase-like_dom_sf"/>
</dbReference>
<sequence length="172" mass="19140">MPQNQPSHLEKRAVVSSFIFKLPTDPDSKPLVALFKRSAKVSTYTHHLAPISGSISPTTDPTPLAAAQRELSEETELDASSLTLWRTGEPFTFSDESVGREWTVFPFGFLLKREDEGGKGEEGVRTDWEHEGWGWYDPDEVLAGDGEVMVKGVPGVPRLKESLGRVWRGEED</sequence>
<organism evidence="2 3">
    <name type="scientific">Helicocarpus griseus UAMH5409</name>
    <dbReference type="NCBI Taxonomy" id="1447875"/>
    <lineage>
        <taxon>Eukaryota</taxon>
        <taxon>Fungi</taxon>
        <taxon>Dikarya</taxon>
        <taxon>Ascomycota</taxon>
        <taxon>Pezizomycotina</taxon>
        <taxon>Eurotiomycetes</taxon>
        <taxon>Eurotiomycetidae</taxon>
        <taxon>Onygenales</taxon>
        <taxon>Ajellomycetaceae</taxon>
        <taxon>Helicocarpus</taxon>
    </lineage>
</organism>
<accession>A0A2B7WNK4</accession>
<dbReference type="OrthoDB" id="206213at2759"/>
<dbReference type="SUPFAM" id="SSF55811">
    <property type="entry name" value="Nudix"/>
    <property type="match status" value="1"/>
</dbReference>
<evidence type="ECO:0000313" key="2">
    <source>
        <dbReference type="EMBL" id="PGG98224.1"/>
    </source>
</evidence>
<protein>
    <recommendedName>
        <fullName evidence="1">Nudix hydrolase domain-containing protein</fullName>
    </recommendedName>
</protein>